<dbReference type="Proteomes" id="UP000316639">
    <property type="component" value="Unassembled WGS sequence"/>
</dbReference>
<comment type="similarity">
    <text evidence="2 7">Belongs to the FAD-dependent glycerol-3-phosphate dehydrogenase family.</text>
</comment>
<dbReference type="PRINTS" id="PR01001">
    <property type="entry name" value="FADG3PDH"/>
</dbReference>
<accession>A0A563EQR2</accession>
<dbReference type="AlphaFoldDB" id="A0A563EQR2"/>
<feature type="domain" description="FAD dependent oxidoreductase" evidence="8">
    <location>
        <begin position="23"/>
        <end position="377"/>
    </location>
</feature>
<proteinExistence type="inferred from homology"/>
<comment type="caution">
    <text evidence="10">The sequence shown here is derived from an EMBL/GenBank/DDBJ whole genome shotgun (WGS) entry which is preliminary data.</text>
</comment>
<evidence type="ECO:0000259" key="8">
    <source>
        <dbReference type="Pfam" id="PF01266"/>
    </source>
</evidence>
<keyword evidence="3 7" id="KW-0285">Flavoprotein</keyword>
<dbReference type="PANTHER" id="PTHR11985">
    <property type="entry name" value="GLYCEROL-3-PHOSPHATE DEHYDROGENASE"/>
    <property type="match status" value="1"/>
</dbReference>
<dbReference type="GO" id="GO:0004368">
    <property type="term" value="F:glycerol-3-phosphate dehydrogenase (quinone) activity"/>
    <property type="evidence" value="ECO:0007669"/>
    <property type="project" value="UniProtKB-EC"/>
</dbReference>
<reference evidence="10 11" key="1">
    <citation type="submission" date="2019-07" db="EMBL/GenBank/DDBJ databases">
        <title>Lentzea xizangensis sp. nov., isolated from Qinghai-Tibetan Plateau Soils.</title>
        <authorList>
            <person name="Huang J."/>
        </authorList>
    </citation>
    <scope>NUCLEOTIDE SEQUENCE [LARGE SCALE GENOMIC DNA]</scope>
    <source>
        <strain evidence="10 11">FXJ1.1311</strain>
    </source>
</reference>
<evidence type="ECO:0000256" key="7">
    <source>
        <dbReference type="RuleBase" id="RU361217"/>
    </source>
</evidence>
<evidence type="ECO:0000256" key="4">
    <source>
        <dbReference type="ARBA" id="ARBA00022798"/>
    </source>
</evidence>
<organism evidence="10 11">
    <name type="scientific">Lentzea tibetensis</name>
    <dbReference type="NCBI Taxonomy" id="2591470"/>
    <lineage>
        <taxon>Bacteria</taxon>
        <taxon>Bacillati</taxon>
        <taxon>Actinomycetota</taxon>
        <taxon>Actinomycetes</taxon>
        <taxon>Pseudonocardiales</taxon>
        <taxon>Pseudonocardiaceae</taxon>
        <taxon>Lentzea</taxon>
    </lineage>
</organism>
<dbReference type="EC" id="1.1.5.3" evidence="7"/>
<dbReference type="Gene3D" id="1.10.8.870">
    <property type="entry name" value="Alpha-glycerophosphate oxidase, cap domain"/>
    <property type="match status" value="1"/>
</dbReference>
<evidence type="ECO:0000256" key="5">
    <source>
        <dbReference type="ARBA" id="ARBA00022827"/>
    </source>
</evidence>
<dbReference type="GO" id="GO:0046168">
    <property type="term" value="P:glycerol-3-phosphate catabolic process"/>
    <property type="evidence" value="ECO:0007669"/>
    <property type="project" value="TreeGrafter"/>
</dbReference>
<dbReference type="Pfam" id="PF16901">
    <property type="entry name" value="DAO_C"/>
    <property type="match status" value="1"/>
</dbReference>
<sequence>MNTSLNAHRRAEDLHAVQEEVVDVLVVGGGVTGAGVALDAASRGLSVCLLEAHDLAYGTSRWSSKLVHGGLRYLAQGDVALAHESAVERGILMTSTAPHLVRALPMLFPLHGKDNGMRIMAGLRAGDLLRRAARTPSAVLPGPRRVPAAEASALVPGLRSTGLRGGLLSFDGQLVDDARLVVALARTAAGLGARIITRARVTTLTGSGASAVDGVSGDSFSVRARSVINASGVWAGQLVPSVRLRPSLGSHLVLDAAATGIVGTAVMFPVPGERNRFAMLLPQRNGRVYLGLTDSPVDWPVPDVVPVPSADVDFLLSVTSQVLRVGLTRADVLGSYAGLRPLLDAPGSTADLSRRHAVLTAPNGVVTIVGGKLTTYRRMASDAVDAVGLASGPSRTASLRLVDDSARVAALSDVDSSLGAEIMCGVTGADVVWAVRHEGALDAGDVLDRRTRIGLVPADRAAAEPVVADLVSRSLAGL</sequence>
<evidence type="ECO:0000313" key="11">
    <source>
        <dbReference type="Proteomes" id="UP000316639"/>
    </source>
</evidence>
<evidence type="ECO:0000259" key="9">
    <source>
        <dbReference type="Pfam" id="PF16901"/>
    </source>
</evidence>
<keyword evidence="11" id="KW-1185">Reference proteome</keyword>
<evidence type="ECO:0000256" key="3">
    <source>
        <dbReference type="ARBA" id="ARBA00022630"/>
    </source>
</evidence>
<dbReference type="EMBL" id="VOBR01000014">
    <property type="protein sequence ID" value="TWP49994.1"/>
    <property type="molecule type" value="Genomic_DNA"/>
</dbReference>
<dbReference type="RefSeq" id="WP_146354094.1">
    <property type="nucleotide sequence ID" value="NZ_VOBR01000014.1"/>
</dbReference>
<dbReference type="InterPro" id="IPR000447">
    <property type="entry name" value="G3P_DH_FAD-dep"/>
</dbReference>
<name>A0A563EQR2_9PSEU</name>
<keyword evidence="5" id="KW-0274">FAD</keyword>
<dbReference type="InterPro" id="IPR006076">
    <property type="entry name" value="FAD-dep_OxRdtase"/>
</dbReference>
<protein>
    <recommendedName>
        <fullName evidence="7">Glycerol-3-phosphate dehydrogenase</fullName>
        <ecNumber evidence="7">1.1.5.3</ecNumber>
    </recommendedName>
</protein>
<keyword evidence="6 7" id="KW-0560">Oxidoreductase</keyword>
<evidence type="ECO:0000256" key="6">
    <source>
        <dbReference type="ARBA" id="ARBA00023002"/>
    </source>
</evidence>
<dbReference type="InterPro" id="IPR038299">
    <property type="entry name" value="DAO_C_sf"/>
</dbReference>
<dbReference type="SUPFAM" id="SSF51905">
    <property type="entry name" value="FAD/NAD(P)-binding domain"/>
    <property type="match status" value="1"/>
</dbReference>
<keyword evidence="4" id="KW-0319">Glycerol metabolism</keyword>
<dbReference type="PROSITE" id="PS00977">
    <property type="entry name" value="FAD_G3PDH_1"/>
    <property type="match status" value="1"/>
</dbReference>
<dbReference type="OrthoDB" id="9766796at2"/>
<dbReference type="InterPro" id="IPR031656">
    <property type="entry name" value="DAO_C"/>
</dbReference>
<dbReference type="Gene3D" id="3.30.9.10">
    <property type="entry name" value="D-Amino Acid Oxidase, subunit A, domain 2"/>
    <property type="match status" value="1"/>
</dbReference>
<dbReference type="InterPro" id="IPR036188">
    <property type="entry name" value="FAD/NAD-bd_sf"/>
</dbReference>
<comment type="cofactor">
    <cofactor evidence="1 7">
        <name>FAD</name>
        <dbReference type="ChEBI" id="CHEBI:57692"/>
    </cofactor>
</comment>
<gene>
    <name evidence="10" type="ORF">FKR81_22450</name>
</gene>
<evidence type="ECO:0000256" key="2">
    <source>
        <dbReference type="ARBA" id="ARBA00007330"/>
    </source>
</evidence>
<feature type="domain" description="Alpha-glycerophosphate oxidase C-terminal" evidence="9">
    <location>
        <begin position="426"/>
        <end position="475"/>
    </location>
</feature>
<comment type="catalytic activity">
    <reaction evidence="7">
        <text>a quinone + sn-glycerol 3-phosphate = dihydroxyacetone phosphate + a quinol</text>
        <dbReference type="Rhea" id="RHEA:18977"/>
        <dbReference type="ChEBI" id="CHEBI:24646"/>
        <dbReference type="ChEBI" id="CHEBI:57597"/>
        <dbReference type="ChEBI" id="CHEBI:57642"/>
        <dbReference type="ChEBI" id="CHEBI:132124"/>
        <dbReference type="EC" id="1.1.5.3"/>
    </reaction>
</comment>
<evidence type="ECO:0000256" key="1">
    <source>
        <dbReference type="ARBA" id="ARBA00001974"/>
    </source>
</evidence>
<dbReference type="Pfam" id="PF01266">
    <property type="entry name" value="DAO"/>
    <property type="match status" value="1"/>
</dbReference>
<dbReference type="PANTHER" id="PTHR11985:SF35">
    <property type="entry name" value="ANAEROBIC GLYCEROL-3-PHOSPHATE DEHYDROGENASE SUBUNIT A"/>
    <property type="match status" value="1"/>
</dbReference>
<dbReference type="Gene3D" id="3.50.50.60">
    <property type="entry name" value="FAD/NAD(P)-binding domain"/>
    <property type="match status" value="1"/>
</dbReference>
<dbReference type="GO" id="GO:0009331">
    <property type="term" value="C:glycerol-3-phosphate dehydrogenase (FAD) complex"/>
    <property type="evidence" value="ECO:0007669"/>
    <property type="project" value="UniProtKB-UniRule"/>
</dbReference>
<evidence type="ECO:0000313" key="10">
    <source>
        <dbReference type="EMBL" id="TWP49994.1"/>
    </source>
</evidence>
<dbReference type="PROSITE" id="PS00978">
    <property type="entry name" value="FAD_G3PDH_2"/>
    <property type="match status" value="1"/>
</dbReference>